<evidence type="ECO:0000256" key="1">
    <source>
        <dbReference type="SAM" id="MobiDB-lite"/>
    </source>
</evidence>
<evidence type="ECO:0000313" key="3">
    <source>
        <dbReference type="Proteomes" id="UP001187192"/>
    </source>
</evidence>
<dbReference type="EMBL" id="BTGU01000041">
    <property type="protein sequence ID" value="GMN52359.1"/>
    <property type="molecule type" value="Genomic_DNA"/>
</dbReference>
<protein>
    <submittedName>
        <fullName evidence="2">Uncharacterized protein</fullName>
    </submittedName>
</protein>
<name>A0AA88DJT6_FICCA</name>
<sequence length="117" mass="12793">MSRATVSSPMPSPMVEHSARTIESGADPLQATSQRVSPPSNLSVASSAVAQIEWRVAGFWAEEKLTLVSSRSCGRRLALVVVDLQIERRREHDRDAVALQVVESHEPPSRPPPWVAT</sequence>
<reference evidence="2" key="1">
    <citation type="submission" date="2023-07" db="EMBL/GenBank/DDBJ databases">
        <title>draft genome sequence of fig (Ficus carica).</title>
        <authorList>
            <person name="Takahashi T."/>
            <person name="Nishimura K."/>
        </authorList>
    </citation>
    <scope>NUCLEOTIDE SEQUENCE</scope>
</reference>
<comment type="caution">
    <text evidence="2">The sequence shown here is derived from an EMBL/GenBank/DDBJ whole genome shotgun (WGS) entry which is preliminary data.</text>
</comment>
<keyword evidence="3" id="KW-1185">Reference proteome</keyword>
<accession>A0AA88DJT6</accession>
<proteinExistence type="predicted"/>
<evidence type="ECO:0000313" key="2">
    <source>
        <dbReference type="EMBL" id="GMN52359.1"/>
    </source>
</evidence>
<dbReference type="AlphaFoldDB" id="A0AA88DJT6"/>
<feature type="region of interest" description="Disordered" evidence="1">
    <location>
        <begin position="1"/>
        <end position="42"/>
    </location>
</feature>
<gene>
    <name evidence="2" type="ORF">TIFTF001_021507</name>
</gene>
<feature type="compositionally biased region" description="Polar residues" evidence="1">
    <location>
        <begin position="30"/>
        <end position="42"/>
    </location>
</feature>
<organism evidence="2 3">
    <name type="scientific">Ficus carica</name>
    <name type="common">Common fig</name>
    <dbReference type="NCBI Taxonomy" id="3494"/>
    <lineage>
        <taxon>Eukaryota</taxon>
        <taxon>Viridiplantae</taxon>
        <taxon>Streptophyta</taxon>
        <taxon>Embryophyta</taxon>
        <taxon>Tracheophyta</taxon>
        <taxon>Spermatophyta</taxon>
        <taxon>Magnoliopsida</taxon>
        <taxon>eudicotyledons</taxon>
        <taxon>Gunneridae</taxon>
        <taxon>Pentapetalae</taxon>
        <taxon>rosids</taxon>
        <taxon>fabids</taxon>
        <taxon>Rosales</taxon>
        <taxon>Moraceae</taxon>
        <taxon>Ficeae</taxon>
        <taxon>Ficus</taxon>
    </lineage>
</organism>
<dbReference type="Proteomes" id="UP001187192">
    <property type="component" value="Unassembled WGS sequence"/>
</dbReference>